<feature type="transmembrane region" description="Helical" evidence="6">
    <location>
        <begin position="344"/>
        <end position="367"/>
    </location>
</feature>
<evidence type="ECO:0000259" key="8">
    <source>
        <dbReference type="Pfam" id="PF12704"/>
    </source>
</evidence>
<evidence type="ECO:0000256" key="3">
    <source>
        <dbReference type="ARBA" id="ARBA00022692"/>
    </source>
</evidence>
<comment type="subcellular location">
    <subcellularLocation>
        <location evidence="1">Cell membrane</location>
        <topology evidence="1">Multi-pass membrane protein</topology>
    </subcellularLocation>
</comment>
<evidence type="ECO:0000256" key="2">
    <source>
        <dbReference type="ARBA" id="ARBA00022475"/>
    </source>
</evidence>
<gene>
    <name evidence="9" type="ORF">LX87_00945</name>
</gene>
<organism evidence="9 10">
    <name type="scientific">Larkinella arboricola</name>
    <dbReference type="NCBI Taxonomy" id="643671"/>
    <lineage>
        <taxon>Bacteria</taxon>
        <taxon>Pseudomonadati</taxon>
        <taxon>Bacteroidota</taxon>
        <taxon>Cytophagia</taxon>
        <taxon>Cytophagales</taxon>
        <taxon>Spirosomataceae</taxon>
        <taxon>Larkinella</taxon>
    </lineage>
</organism>
<dbReference type="InterPro" id="IPR025857">
    <property type="entry name" value="MacB_PCD"/>
</dbReference>
<feature type="transmembrane region" description="Helical" evidence="6">
    <location>
        <begin position="438"/>
        <end position="457"/>
    </location>
</feature>
<dbReference type="RefSeq" id="WP_111626990.1">
    <property type="nucleotide sequence ID" value="NZ_QLMC01000001.1"/>
</dbReference>
<feature type="domain" description="ABC3 transporter permease C-terminal" evidence="7">
    <location>
        <begin position="685"/>
        <end position="798"/>
    </location>
</feature>
<comment type="caution">
    <text evidence="9">The sequence shown here is derived from an EMBL/GenBank/DDBJ whole genome shotgun (WGS) entry which is preliminary data.</text>
</comment>
<protein>
    <submittedName>
        <fullName evidence="9">ABC-type antimicrobial peptide transport system permease subunit</fullName>
    </submittedName>
</protein>
<dbReference type="GO" id="GO:0022857">
    <property type="term" value="F:transmembrane transporter activity"/>
    <property type="evidence" value="ECO:0007669"/>
    <property type="project" value="TreeGrafter"/>
</dbReference>
<dbReference type="GO" id="GO:0005886">
    <property type="term" value="C:plasma membrane"/>
    <property type="evidence" value="ECO:0007669"/>
    <property type="project" value="UniProtKB-SubCell"/>
</dbReference>
<dbReference type="InterPro" id="IPR050250">
    <property type="entry name" value="Macrolide_Exporter_MacB"/>
</dbReference>
<evidence type="ECO:0000256" key="5">
    <source>
        <dbReference type="ARBA" id="ARBA00023136"/>
    </source>
</evidence>
<feature type="transmembrane region" description="Helical" evidence="6">
    <location>
        <begin position="293"/>
        <end position="315"/>
    </location>
</feature>
<keyword evidence="5 6" id="KW-0472">Membrane</keyword>
<feature type="transmembrane region" description="Helical" evidence="6">
    <location>
        <begin position="21"/>
        <end position="41"/>
    </location>
</feature>
<dbReference type="Pfam" id="PF02687">
    <property type="entry name" value="FtsX"/>
    <property type="match status" value="2"/>
</dbReference>
<dbReference type="Pfam" id="PF12704">
    <property type="entry name" value="MacB_PCD"/>
    <property type="match status" value="1"/>
</dbReference>
<dbReference type="Proteomes" id="UP000248790">
    <property type="component" value="Unassembled WGS sequence"/>
</dbReference>
<sequence>MLKNYLLTAFRAFRRNWNYSVINIIGLTLSLACCLLLFVVIRYELSFDRHHTNADRTYRLIRHFTKPEDGYNVGIPLPVLAGLRTDFPALKQQVTFIHDVRSPVVAAEDIRSKGNLRRFQEESGTVAFAEPELFRVFDYEWVSGNPVTALNRPGTVVLSEELAHKYFGDADPMGRTLKVENKMDFLVTGVVKNPPVTSSIPFQALLSFSSLKQFGANTNWDDWGSSYSGAQLYLTLPETTSEAAMEQQLLSFLRKHVSEEQARDQRYELQPLTDIHYATEMSSFNERTIGKEMIWAMALIGLFLLVTACVNFVNLATAQAIRRSKEVGVRKVLGSSRLQLVRQFLGETGFLTGVAVLLAFLIAQLSLSSVAQLLTIKLDVSFFTDPVVLGFLVLLAVLTTVLAGFYPALVLSGYQPVLALKGKIKGMGSGQLTLRRSLIVLQFTISQTLIIGTVIVYNQMDYFRNADLGFRKDAVVMIPIPEKKPGQLESLRAKLTGLPGIGSMSFGISSPSARGNWWTSFQFENREKPEDYSVVMRPADTSYIHTYGLKLIAGRVNLPADTMREVVVNERFVAKLGFRQPQDILNKTVLLNDRRLPIVGVVKDFNTFSLHQQTEPCILTTHRGAYGNLGVQISGNSAQVKKTLVAVEAAWSETFPDFLFKSEYLDKTIANFYAAEERLYSLFRLLAGIAIFIGCLGLYGVVAFMAESRTKEVGIRKALGASTSHIFGLFSLQFLKLVFLALLLAAPIAWYFTDKWLQDFAYKIEVQWWMFAIAGLLAGMIALVTVSFQSIRAALMNPVRSLRSE</sequence>
<keyword evidence="10" id="KW-1185">Reference proteome</keyword>
<evidence type="ECO:0000256" key="1">
    <source>
        <dbReference type="ARBA" id="ARBA00004651"/>
    </source>
</evidence>
<keyword evidence="3 6" id="KW-0812">Transmembrane</keyword>
<evidence type="ECO:0000313" key="10">
    <source>
        <dbReference type="Proteomes" id="UP000248790"/>
    </source>
</evidence>
<dbReference type="PROSITE" id="PS51257">
    <property type="entry name" value="PROKAR_LIPOPROTEIN"/>
    <property type="match status" value="1"/>
</dbReference>
<feature type="transmembrane region" description="Helical" evidence="6">
    <location>
        <begin position="726"/>
        <end position="748"/>
    </location>
</feature>
<evidence type="ECO:0000259" key="7">
    <source>
        <dbReference type="Pfam" id="PF02687"/>
    </source>
</evidence>
<dbReference type="AlphaFoldDB" id="A0A327X778"/>
<feature type="transmembrane region" description="Helical" evidence="6">
    <location>
        <begin position="387"/>
        <end position="417"/>
    </location>
</feature>
<dbReference type="EMBL" id="QLMC01000001">
    <property type="protein sequence ID" value="RAK02825.1"/>
    <property type="molecule type" value="Genomic_DNA"/>
</dbReference>
<evidence type="ECO:0000313" key="9">
    <source>
        <dbReference type="EMBL" id="RAK02825.1"/>
    </source>
</evidence>
<keyword evidence="2" id="KW-1003">Cell membrane</keyword>
<name>A0A327X778_LARAB</name>
<dbReference type="PANTHER" id="PTHR30572">
    <property type="entry name" value="MEMBRANE COMPONENT OF TRANSPORTER-RELATED"/>
    <property type="match status" value="1"/>
</dbReference>
<feature type="domain" description="MacB-like periplasmic core" evidence="8">
    <location>
        <begin position="20"/>
        <end position="249"/>
    </location>
</feature>
<keyword evidence="4 6" id="KW-1133">Transmembrane helix</keyword>
<dbReference type="PANTHER" id="PTHR30572:SF18">
    <property type="entry name" value="ABC-TYPE MACROLIDE FAMILY EXPORT SYSTEM PERMEASE COMPONENT 2"/>
    <property type="match status" value="1"/>
</dbReference>
<reference evidence="9 10" key="1">
    <citation type="submission" date="2018-06" db="EMBL/GenBank/DDBJ databases">
        <title>Genomic Encyclopedia of Archaeal and Bacterial Type Strains, Phase II (KMG-II): from individual species to whole genera.</title>
        <authorList>
            <person name="Goeker M."/>
        </authorList>
    </citation>
    <scope>NUCLEOTIDE SEQUENCE [LARGE SCALE GENOMIC DNA]</scope>
    <source>
        <strain evidence="9 10">DSM 21851</strain>
    </source>
</reference>
<dbReference type="OrthoDB" id="5933722at2"/>
<dbReference type="InterPro" id="IPR003838">
    <property type="entry name" value="ABC3_permease_C"/>
</dbReference>
<evidence type="ECO:0000256" key="6">
    <source>
        <dbReference type="SAM" id="Phobius"/>
    </source>
</evidence>
<feature type="transmembrane region" description="Helical" evidence="6">
    <location>
        <begin position="682"/>
        <end position="705"/>
    </location>
</feature>
<feature type="transmembrane region" description="Helical" evidence="6">
    <location>
        <begin position="768"/>
        <end position="788"/>
    </location>
</feature>
<feature type="domain" description="ABC3 transporter permease C-terminal" evidence="7">
    <location>
        <begin position="299"/>
        <end position="415"/>
    </location>
</feature>
<proteinExistence type="predicted"/>
<evidence type="ECO:0000256" key="4">
    <source>
        <dbReference type="ARBA" id="ARBA00022989"/>
    </source>
</evidence>
<accession>A0A327X778</accession>